<organism evidence="1 2">
    <name type="scientific">Ferrimonas gelatinilytica</name>
    <dbReference type="NCBI Taxonomy" id="1255257"/>
    <lineage>
        <taxon>Bacteria</taxon>
        <taxon>Pseudomonadati</taxon>
        <taxon>Pseudomonadota</taxon>
        <taxon>Gammaproteobacteria</taxon>
        <taxon>Alteromonadales</taxon>
        <taxon>Ferrimonadaceae</taxon>
        <taxon>Ferrimonas</taxon>
    </lineage>
</organism>
<proteinExistence type="predicted"/>
<sequence length="79" mass="8922">MASIHAHEFLSLIGEADSPQSLPQLVALAHRQFGESVRFHTCKLQDLEPEALLAFLIKMEKIVPEQQGYVLNRARVCNH</sequence>
<reference evidence="2" key="1">
    <citation type="journal article" date="2019" name="Int. J. Syst. Evol. Microbiol.">
        <title>The Global Catalogue of Microorganisms (GCM) 10K type strain sequencing project: providing services to taxonomists for standard genome sequencing and annotation.</title>
        <authorList>
            <consortium name="The Broad Institute Genomics Platform"/>
            <consortium name="The Broad Institute Genome Sequencing Center for Infectious Disease"/>
            <person name="Wu L."/>
            <person name="Ma J."/>
        </authorList>
    </citation>
    <scope>NUCLEOTIDE SEQUENCE [LARGE SCALE GENOMIC DNA]</scope>
    <source>
        <strain evidence="2">JCM 18720</strain>
    </source>
</reference>
<dbReference type="EMBL" id="BAABLF010000009">
    <property type="protein sequence ID" value="GAA5191057.1"/>
    <property type="molecule type" value="Genomic_DNA"/>
</dbReference>
<accession>A0ABP9S6M0</accession>
<dbReference type="NCBIfam" id="TIGR03853">
    <property type="entry name" value="matur_matur"/>
    <property type="match status" value="1"/>
</dbReference>
<dbReference type="Proteomes" id="UP001501600">
    <property type="component" value="Unassembled WGS sequence"/>
</dbReference>
<name>A0ABP9S6M0_9GAMM</name>
<evidence type="ECO:0000313" key="1">
    <source>
        <dbReference type="EMBL" id="GAA5191057.1"/>
    </source>
</evidence>
<dbReference type="InterPro" id="IPR019620">
    <property type="entry name" value="Metal-bd_prot_put"/>
</dbReference>
<protein>
    <submittedName>
        <fullName evidence="1">YecH family protein</fullName>
    </submittedName>
</protein>
<comment type="caution">
    <text evidence="1">The sequence shown here is derived from an EMBL/GenBank/DDBJ whole genome shotgun (WGS) entry which is preliminary data.</text>
</comment>
<evidence type="ECO:0000313" key="2">
    <source>
        <dbReference type="Proteomes" id="UP001501600"/>
    </source>
</evidence>
<dbReference type="RefSeq" id="WP_345316641.1">
    <property type="nucleotide sequence ID" value="NZ_BAABLF010000009.1"/>
</dbReference>
<gene>
    <name evidence="1" type="ORF">GCM10025772_17110</name>
</gene>
<keyword evidence="2" id="KW-1185">Reference proteome</keyword>
<dbReference type="Pfam" id="PF10678">
    <property type="entry name" value="DUF2492"/>
    <property type="match status" value="1"/>
</dbReference>